<dbReference type="InterPro" id="IPR036388">
    <property type="entry name" value="WH-like_DNA-bd_sf"/>
</dbReference>
<evidence type="ECO:0000259" key="4">
    <source>
        <dbReference type="Pfam" id="PF12802"/>
    </source>
</evidence>
<keyword evidence="1" id="KW-0805">Transcription regulation</keyword>
<name>A0ABP7TIV2_9PSEU</name>
<dbReference type="PANTHER" id="PTHR38465">
    <property type="entry name" value="HTH-TYPE TRANSCRIPTIONAL REGULATOR MJ1563-RELATED"/>
    <property type="match status" value="1"/>
</dbReference>
<dbReference type="InterPro" id="IPR036390">
    <property type="entry name" value="WH_DNA-bd_sf"/>
</dbReference>
<keyword evidence="2" id="KW-0238">DNA-binding</keyword>
<keyword evidence="6" id="KW-1185">Reference proteome</keyword>
<feature type="domain" description="HTH marR-type" evidence="4">
    <location>
        <begin position="42"/>
        <end position="92"/>
    </location>
</feature>
<evidence type="ECO:0000313" key="5">
    <source>
        <dbReference type="EMBL" id="GAA4026243.1"/>
    </source>
</evidence>
<dbReference type="InterPro" id="IPR052362">
    <property type="entry name" value="HTH-GbsR_regulator"/>
</dbReference>
<gene>
    <name evidence="5" type="ORF">GCM10022247_58830</name>
</gene>
<dbReference type="SUPFAM" id="SSF46785">
    <property type="entry name" value="Winged helix' DNA-binding domain"/>
    <property type="match status" value="1"/>
</dbReference>
<dbReference type="PANTHER" id="PTHR38465:SF2">
    <property type="entry name" value="HTH-TYPE TRANSCRIPTIONAL REGULATOR MMPR5"/>
    <property type="match status" value="1"/>
</dbReference>
<protein>
    <submittedName>
        <fullName evidence="5">MarR family transcriptional regulator</fullName>
    </submittedName>
</protein>
<evidence type="ECO:0000256" key="2">
    <source>
        <dbReference type="ARBA" id="ARBA00023125"/>
    </source>
</evidence>
<dbReference type="RefSeq" id="WP_344881751.1">
    <property type="nucleotide sequence ID" value="NZ_BAABAL010000019.1"/>
</dbReference>
<evidence type="ECO:0000256" key="1">
    <source>
        <dbReference type="ARBA" id="ARBA00023015"/>
    </source>
</evidence>
<evidence type="ECO:0000313" key="6">
    <source>
        <dbReference type="Proteomes" id="UP001501747"/>
    </source>
</evidence>
<dbReference type="EMBL" id="BAABAL010000019">
    <property type="protein sequence ID" value="GAA4026243.1"/>
    <property type="molecule type" value="Genomic_DNA"/>
</dbReference>
<comment type="caution">
    <text evidence="5">The sequence shown here is derived from an EMBL/GenBank/DDBJ whole genome shotgun (WGS) entry which is preliminary data.</text>
</comment>
<dbReference type="InterPro" id="IPR000835">
    <property type="entry name" value="HTH_MarR-typ"/>
</dbReference>
<organism evidence="5 6">
    <name type="scientific">Allokutzneria multivorans</name>
    <dbReference type="NCBI Taxonomy" id="1142134"/>
    <lineage>
        <taxon>Bacteria</taxon>
        <taxon>Bacillati</taxon>
        <taxon>Actinomycetota</taxon>
        <taxon>Actinomycetes</taxon>
        <taxon>Pseudonocardiales</taxon>
        <taxon>Pseudonocardiaceae</taxon>
        <taxon>Allokutzneria</taxon>
    </lineage>
</organism>
<dbReference type="Pfam" id="PF12802">
    <property type="entry name" value="MarR_2"/>
    <property type="match status" value="1"/>
</dbReference>
<evidence type="ECO:0000256" key="3">
    <source>
        <dbReference type="ARBA" id="ARBA00023163"/>
    </source>
</evidence>
<accession>A0ABP7TIV2</accession>
<dbReference type="Proteomes" id="UP001501747">
    <property type="component" value="Unassembled WGS sequence"/>
</dbReference>
<proteinExistence type="predicted"/>
<sequence length="178" mass="20057">MSTETTEGRIEGRDAEAFLRFVERFASVLADGGWPRMPARVFVCLLAVDSGRLTAAELAEALRVSPAAISGAVRYLGQVSLISREREPGSRRDVYRVRDDVWYEAAVRKDRALTRWETSLREGIEVLGPDSPAGRRMTETLEFFEFVQGELPGLLERWRVVRDQLRARTGKSQLSDPS</sequence>
<keyword evidence="3" id="KW-0804">Transcription</keyword>
<dbReference type="Gene3D" id="1.10.10.10">
    <property type="entry name" value="Winged helix-like DNA-binding domain superfamily/Winged helix DNA-binding domain"/>
    <property type="match status" value="1"/>
</dbReference>
<reference evidence="6" key="1">
    <citation type="journal article" date="2019" name="Int. J. Syst. Evol. Microbiol.">
        <title>The Global Catalogue of Microorganisms (GCM) 10K type strain sequencing project: providing services to taxonomists for standard genome sequencing and annotation.</title>
        <authorList>
            <consortium name="The Broad Institute Genomics Platform"/>
            <consortium name="The Broad Institute Genome Sequencing Center for Infectious Disease"/>
            <person name="Wu L."/>
            <person name="Ma J."/>
        </authorList>
    </citation>
    <scope>NUCLEOTIDE SEQUENCE [LARGE SCALE GENOMIC DNA]</scope>
    <source>
        <strain evidence="6">JCM 17342</strain>
    </source>
</reference>